<sequence>MMSSRYHHDVRTTLTLDDDVAQKLADEARRTRRSFKAVVNEALRLGLLQQYSGSQQPFCVRARPLGLREGMDLADIESLLDRLDGAARR</sequence>
<organism evidence="1">
    <name type="scientific">mine drainage metagenome</name>
    <dbReference type="NCBI Taxonomy" id="410659"/>
    <lineage>
        <taxon>unclassified sequences</taxon>
        <taxon>metagenomes</taxon>
        <taxon>ecological metagenomes</taxon>
    </lineage>
</organism>
<evidence type="ECO:0008006" key="3">
    <source>
        <dbReference type="Google" id="ProtNLM"/>
    </source>
</evidence>
<dbReference type="EMBL" id="CABR01000156">
    <property type="protein sequence ID" value="CBI11660.1"/>
    <property type="molecule type" value="Genomic_DNA"/>
</dbReference>
<dbReference type="AlphaFoldDB" id="E6Q5N8"/>
<proteinExistence type="predicted"/>
<gene>
    <name evidence="1" type="ORF">CARN4_1170</name>
    <name evidence="2" type="ORF">CARN7_2498</name>
</gene>
<accession>E6Q5N8</accession>
<name>E6Q5N8_9ZZZZ</name>
<comment type="caution">
    <text evidence="1">The sequence shown here is derived from an EMBL/GenBank/DDBJ whole genome shotgun (WGS) entry which is preliminary data.</text>
</comment>
<dbReference type="EMBL" id="CABO01000038">
    <property type="protein sequence ID" value="CBI02508.1"/>
    <property type="molecule type" value="Genomic_DNA"/>
</dbReference>
<evidence type="ECO:0000313" key="2">
    <source>
        <dbReference type="EMBL" id="CBI11660.1"/>
    </source>
</evidence>
<reference evidence="1" key="1">
    <citation type="submission" date="2009-10" db="EMBL/GenBank/DDBJ databases">
        <title>Diversity of trophic interactions inside an arsenic-rich microbial ecosystem.</title>
        <authorList>
            <person name="Bertin P.N."/>
            <person name="Heinrich-Salmeron A."/>
            <person name="Pelletier E."/>
            <person name="Goulhen-Chollet F."/>
            <person name="Arsene-Ploetze F."/>
            <person name="Gallien S."/>
            <person name="Calteau A."/>
            <person name="Vallenet D."/>
            <person name="Casiot C."/>
            <person name="Chane-Woon-Ming B."/>
            <person name="Giloteaux L."/>
            <person name="Barakat M."/>
            <person name="Bonnefoy V."/>
            <person name="Bruneel O."/>
            <person name="Chandler M."/>
            <person name="Cleiss J."/>
            <person name="Duran R."/>
            <person name="Elbaz-Poulichet F."/>
            <person name="Fonknechten N."/>
            <person name="Lauga B."/>
            <person name="Mornico D."/>
            <person name="Ortet P."/>
            <person name="Schaeffer C."/>
            <person name="Siguier P."/>
            <person name="Alexander Thil Smith A."/>
            <person name="Van Dorsselaer A."/>
            <person name="Weissenbach J."/>
            <person name="Medigue C."/>
            <person name="Le Paslier D."/>
        </authorList>
    </citation>
    <scope>NUCLEOTIDE SEQUENCE</scope>
</reference>
<protein>
    <recommendedName>
        <fullName evidence="3">Ribbon-helix-helix protein CopG domain-containing protein</fullName>
    </recommendedName>
</protein>
<evidence type="ECO:0000313" key="1">
    <source>
        <dbReference type="EMBL" id="CBI02508.1"/>
    </source>
</evidence>